<dbReference type="EMBL" id="JAHXZJ010000374">
    <property type="protein sequence ID" value="KAH0560427.1"/>
    <property type="molecule type" value="Genomic_DNA"/>
</dbReference>
<dbReference type="PANTHER" id="PTHR47890">
    <property type="entry name" value="LD24308P"/>
    <property type="match status" value="1"/>
</dbReference>
<feature type="chain" id="PRO_5043451238" evidence="1">
    <location>
        <begin position="22"/>
        <end position="1454"/>
    </location>
</feature>
<dbReference type="PANTHER" id="PTHR47890:SF1">
    <property type="entry name" value="LD24308P"/>
    <property type="match status" value="1"/>
</dbReference>
<proteinExistence type="predicted"/>
<evidence type="ECO:0000313" key="2">
    <source>
        <dbReference type="EMBL" id="KAH0560427.1"/>
    </source>
</evidence>
<sequence length="1454" mass="169502">MIYKSYLVLFVCFFVQNLATGMNLHDLSSIEIFINNVHKRAWSYYQVENAIINGDEKEDILKVIFYDFTKILTELNNMSADSRNVLSSGGLVSLISTLEKFDRKNGYFFNLNLSDKLTKIFNISETINLYIEPLLQLGTNNISDIEDVLKFCPTDANAGQNDQFKYEKQIILKEYREFVEKLTTEIKYKNKSNTCGLTTSLNEAIFVYFHNVIATYLKEYVLLYFIDIIDTRCLDSKAAPILTFRRNETLIELNKSIKLTKKFLATSNYNIHNCDADYKNTIGEPYYELKGMIETMIIAEEDMTINNDCYHNCDLTKIRYYLKYDQCQEYGSCKYIGDKIDFCRVPDKWSLNRYQWIKGDDTIYGSGYPHCNKTIGTISSSYSWWPPFSSNTRFCRIIVGLRFVEKNELIQIQAKERKLRVRSSEDKASWKKLEDIHHNSPSKGYHIKNPDLSFSTQKEVDYGWADNMNLDDLIAPKGYVVTGVRLKPAEMFFENASIMTTGSIQLQIRVTPFDYTEGVLVNKNKTHWIKKSDYFHNNVRERAWSYYQVENAIIKGDEKEDILKVIFYDLRKILTEFNNMSADSRNVLSSGGLVSFISTLEKFDRKNGSFLSSKLSDKLTKIFNISETINSYVEPLLQLGTNNISDIEDVLKFCPTDANAGQNDQFKYEKQIILKEYREFVEKLTTEIKKHHDSEFFDFYSSQKNFSTKKIYLLQYKNRFNTCGLTTSLNQAVFDYFHHIIVTYLKEYVMLYFIDIIDARCLDWNVMPLLITRQNDSLNELSENIKLTKKFLATTNYSIHACDADNRNKTNGKYYYELERLLQIMIVAENELNNENSCKHNCNLNTMYSYANHPECKQFLDCQYIHSDYQMCFADNESSSKRYKWFKSYRGYIYGDYRDSMLSFSGSQKPLGMRCYQPNHLKMLSTQRRINIAWSYYQVENAIISRDEKEDILKVIFYDFTKILTELNNMSVDSRKVLSSGDLVAFISILERLHRQKGSSLNPKLSNKLKNISNISEAINSYVETLLKLGVDNISDDQNVLQFCPTDANTGHDVQFEYEKQIILKEYTEFVKYLTTEINDDKRFNVCGQTPSLNQAVFNYYHQVVATYLKEYVMLYYTDIIDARCFNLKSGPLLMIRHNESLSELTDSIKLTKVLLNRTNHYMHRCDADHHKISYNQDSYLELNMIQSIIIEEKDMSTDGYCSHNCDLNNIKTTINHRDCHEFRDCHYIGSTIDYCEPNKGTAYPRFNWFKSGDVTYGDDHLQCNGSLKRVSSYFNLLRRGSCDYCVCSCVKESDDDSAVAAISFREQITDIHANEVVVGVRFVKKGSLIHVQIKEGQLKPYGIRKTSWKPLETFIRYGKCRRFSVMNSNSVMRQMTKGVDYGEAKFVSFDDMIAPEGFVVTGVRFGVSRNRFNKARDMVDTIQLEIRVSPYDYVKGVVYEDLTHWVIPDQSIW</sequence>
<feature type="signal peptide" evidence="1">
    <location>
        <begin position="1"/>
        <end position="21"/>
    </location>
</feature>
<accession>A0AAV7IUH8</accession>
<dbReference type="InterPro" id="IPR032062">
    <property type="entry name" value="DUF4803"/>
</dbReference>
<keyword evidence="3" id="KW-1185">Reference proteome</keyword>
<reference evidence="2 3" key="1">
    <citation type="journal article" date="2021" name="J. Hered.">
        <title>A chromosome-level genome assembly of the parasitoid wasp, Cotesia glomerata (Hymenoptera: Braconidae).</title>
        <authorList>
            <person name="Pinto B.J."/>
            <person name="Weis J.J."/>
            <person name="Gamble T."/>
            <person name="Ode P.J."/>
            <person name="Paul R."/>
            <person name="Zaspel J.M."/>
        </authorList>
    </citation>
    <scope>NUCLEOTIDE SEQUENCE [LARGE SCALE GENOMIC DNA]</scope>
    <source>
        <strain evidence="2">CgM1</strain>
    </source>
</reference>
<name>A0AAV7IUH8_COTGL</name>
<organism evidence="2 3">
    <name type="scientific">Cotesia glomerata</name>
    <name type="common">Lepidopteran parasitic wasp</name>
    <name type="synonym">Apanteles glomeratus</name>
    <dbReference type="NCBI Taxonomy" id="32391"/>
    <lineage>
        <taxon>Eukaryota</taxon>
        <taxon>Metazoa</taxon>
        <taxon>Ecdysozoa</taxon>
        <taxon>Arthropoda</taxon>
        <taxon>Hexapoda</taxon>
        <taxon>Insecta</taxon>
        <taxon>Pterygota</taxon>
        <taxon>Neoptera</taxon>
        <taxon>Endopterygota</taxon>
        <taxon>Hymenoptera</taxon>
        <taxon>Apocrita</taxon>
        <taxon>Ichneumonoidea</taxon>
        <taxon>Braconidae</taxon>
        <taxon>Microgastrinae</taxon>
        <taxon>Cotesia</taxon>
    </lineage>
</organism>
<dbReference type="Pfam" id="PF16061">
    <property type="entry name" value="DUF4803"/>
    <property type="match status" value="3"/>
</dbReference>
<feature type="non-terminal residue" evidence="2">
    <location>
        <position position="1454"/>
    </location>
</feature>
<feature type="non-terminal residue" evidence="2">
    <location>
        <position position="1"/>
    </location>
</feature>
<protein>
    <submittedName>
        <fullName evidence="2">Uncharacterized protein</fullName>
    </submittedName>
</protein>
<comment type="caution">
    <text evidence="2">The sequence shown here is derived from an EMBL/GenBank/DDBJ whole genome shotgun (WGS) entry which is preliminary data.</text>
</comment>
<gene>
    <name evidence="2" type="ORF">KQX54_004487</name>
</gene>
<evidence type="ECO:0000256" key="1">
    <source>
        <dbReference type="SAM" id="SignalP"/>
    </source>
</evidence>
<keyword evidence="1" id="KW-0732">Signal</keyword>
<dbReference type="Proteomes" id="UP000826195">
    <property type="component" value="Unassembled WGS sequence"/>
</dbReference>
<evidence type="ECO:0000313" key="3">
    <source>
        <dbReference type="Proteomes" id="UP000826195"/>
    </source>
</evidence>